<evidence type="ECO:0000256" key="1">
    <source>
        <dbReference type="SAM" id="MobiDB-lite"/>
    </source>
</evidence>
<proteinExistence type="predicted"/>
<evidence type="ECO:0000313" key="2">
    <source>
        <dbReference type="EMBL" id="GIL85747.1"/>
    </source>
</evidence>
<feature type="compositionally biased region" description="Gly residues" evidence="1">
    <location>
        <begin position="25"/>
        <end position="41"/>
    </location>
</feature>
<organism evidence="2 4">
    <name type="scientific">Volvox reticuliferus</name>
    <dbReference type="NCBI Taxonomy" id="1737510"/>
    <lineage>
        <taxon>Eukaryota</taxon>
        <taxon>Viridiplantae</taxon>
        <taxon>Chlorophyta</taxon>
        <taxon>core chlorophytes</taxon>
        <taxon>Chlorophyceae</taxon>
        <taxon>CS clade</taxon>
        <taxon>Chlamydomonadales</taxon>
        <taxon>Volvocaceae</taxon>
        <taxon>Volvox</taxon>
    </lineage>
</organism>
<comment type="caution">
    <text evidence="2">The sequence shown here is derived from an EMBL/GenBank/DDBJ whole genome shotgun (WGS) entry which is preliminary data.</text>
</comment>
<feature type="compositionally biased region" description="Acidic residues" evidence="1">
    <location>
        <begin position="1141"/>
        <end position="1159"/>
    </location>
</feature>
<dbReference type="EMBL" id="BNCQ01000031">
    <property type="protein sequence ID" value="GIM09314.1"/>
    <property type="molecule type" value="Genomic_DNA"/>
</dbReference>
<evidence type="ECO:0000313" key="4">
    <source>
        <dbReference type="Proteomes" id="UP000747110"/>
    </source>
</evidence>
<feature type="compositionally biased region" description="Basic and acidic residues" evidence="1">
    <location>
        <begin position="840"/>
        <end position="850"/>
    </location>
</feature>
<feature type="compositionally biased region" description="Low complexity" evidence="1">
    <location>
        <begin position="813"/>
        <end position="831"/>
    </location>
</feature>
<feature type="region of interest" description="Disordered" evidence="1">
    <location>
        <begin position="1"/>
        <end position="102"/>
    </location>
</feature>
<feature type="region of interest" description="Disordered" evidence="1">
    <location>
        <begin position="1132"/>
        <end position="1159"/>
    </location>
</feature>
<dbReference type="EMBL" id="BNCP01000033">
    <property type="protein sequence ID" value="GIL85747.1"/>
    <property type="molecule type" value="Genomic_DNA"/>
</dbReference>
<feature type="compositionally biased region" description="Basic and acidic residues" evidence="1">
    <location>
        <begin position="879"/>
        <end position="937"/>
    </location>
</feature>
<feature type="compositionally biased region" description="Polar residues" evidence="1">
    <location>
        <begin position="70"/>
        <end position="88"/>
    </location>
</feature>
<feature type="compositionally biased region" description="Basic and acidic residues" evidence="1">
    <location>
        <begin position="672"/>
        <end position="681"/>
    </location>
</feature>
<sequence length="1159" mass="128815">MEDSIKNKLSQSLDSLIRKPPASGRGRGQASGGRGSAGLVGRGSSTGLVGRATNSRYPISAPPHARFEQKQLQVQPQNRSHIQYQQPRQHLHPPKKRFAADDAPASDIPLSQKLNLSLDDIASIRRQSSVGDPTQYQHHQNPQHLGPRNNGIGRGVTAQGARMGNVGAGRGSWSNTGRSGILGRGASASAFDTLRPSKYLPGKTNPTRGCGRGGRAPGRGFYVSTDRRVSGIHAPVHHSYGLDGEYDDDHKGYEQHGYGGEDFDGEAADDYGDEEGQYSGEEEVEEEEEQPQQHGNEDGAMGPAGGVGSYGGQRRHQQQSPNIYRQAWSFQDRLKQKIIDAQRKDLPLPLPAQFLPMKSPADPEAARARRQAEAAASAELQEREARLTAVAREKEAQVARGEDLMRRLKQVYLELTAEGPSAAAAAAAAAAANTAVGSGYPLPSEHLREQHRTQQQARVAQQHHQPQPQPQPSSHHHHRQNSELAGHQHQPLQAFAAHTQASSPGPPSDASPIQGAPLRMPTTTAPQQQQQSGTAATHHPHQAYTNQFELPSGDYPPQPRQISQGRDAPRRTYESAPLPQNRAGGGTSAGNAWPAEQPVAYGYDSRGMPYRSRDRDHSPSRGAWEREQEANRDGRGWERRWDQRGEYYHSADNRDQTRRSHDWRGRSRSRSRSREWRDSRGSRRRSRSRSRDWSRDRHGSYSRGRPSYSPDRDRRPEQRPPMPPMQDAPYDGVARRVGPSSASAFPPEWSGDGYPAAGSSYGVPPPAPTPSEPVAAQEPYRDASGQQKLSEQRSMPPPPAAQPPADYYSFSGRASMAMPRPSPPMQQQQQQTVNINAGTEFDRYERRYDGPAEPPRSVPPRADARDAEYRRRGPILNPEVRDRERARERQPERARDFGRDRGRERDRERDYDRERERERERDLAWERERERERERGRAASGDSGLDSTRRFGRVEVTRRDDSRSTDVRRENSRTSEESRRTQDGGQRAPFERGGVSTGATLDRTPPGVRDPRRRPVSPEVGRESEHERDSKRLKGEKPDLQRAQGGSTIADANVHILPAATEPSQAVPVRHVQVEPRGHQRGTRPEEPSREVSSGSTGEVDDIGDGKQLELGRHNVGSHNVATEVANVDVRGSADVAQDNEAYEEEMVDYDLPDELDID</sequence>
<reference evidence="2" key="1">
    <citation type="journal article" date="2021" name="Proc. Natl. Acad. Sci. U.S.A.">
        <title>Three genomes in the algal genus Volvox reveal the fate of a haploid sex-determining region after a transition to homothallism.</title>
        <authorList>
            <person name="Yamamoto K."/>
            <person name="Hamaji T."/>
            <person name="Kawai-Toyooka H."/>
            <person name="Matsuzaki R."/>
            <person name="Takahashi F."/>
            <person name="Nishimura Y."/>
            <person name="Kawachi M."/>
            <person name="Noguchi H."/>
            <person name="Minakuchi Y."/>
            <person name="Umen J.G."/>
            <person name="Toyoda A."/>
            <person name="Nozaki H."/>
        </authorList>
    </citation>
    <scope>NUCLEOTIDE SEQUENCE</scope>
    <source>
        <strain evidence="3">NIES-3785</strain>
        <strain evidence="2">NIES-3786</strain>
    </source>
</reference>
<name>A0A8J4FT04_9CHLO</name>
<feature type="compositionally biased region" description="Low complexity" evidence="1">
    <location>
        <begin position="453"/>
        <end position="466"/>
    </location>
</feature>
<feature type="compositionally biased region" description="Basic and acidic residues" evidence="1">
    <location>
        <begin position="862"/>
        <end position="871"/>
    </location>
</feature>
<keyword evidence="4" id="KW-1185">Reference proteome</keyword>
<feature type="compositionally biased region" description="Acidic residues" evidence="1">
    <location>
        <begin position="261"/>
        <end position="290"/>
    </location>
</feature>
<feature type="compositionally biased region" description="Gly residues" evidence="1">
    <location>
        <begin position="302"/>
        <end position="311"/>
    </location>
</feature>
<evidence type="ECO:0000313" key="3">
    <source>
        <dbReference type="EMBL" id="GIM09314.1"/>
    </source>
</evidence>
<feature type="region of interest" description="Disordered" evidence="1">
    <location>
        <begin position="129"/>
        <end position="150"/>
    </location>
</feature>
<dbReference type="AlphaFoldDB" id="A0A8J4FT04"/>
<dbReference type="Proteomes" id="UP000747110">
    <property type="component" value="Unassembled WGS sequence"/>
</dbReference>
<feature type="region of interest" description="Disordered" evidence="1">
    <location>
        <begin position="439"/>
        <end position="1111"/>
    </location>
</feature>
<protein>
    <submittedName>
        <fullName evidence="2">Uncharacterized protein</fullName>
    </submittedName>
</protein>
<feature type="compositionally biased region" description="Basic and acidic residues" evidence="1">
    <location>
        <begin position="1020"/>
        <end position="1040"/>
    </location>
</feature>
<dbReference type="Proteomes" id="UP000722791">
    <property type="component" value="Unassembled WGS sequence"/>
</dbReference>
<feature type="compositionally biased region" description="Low complexity" evidence="1">
    <location>
        <begin position="522"/>
        <end position="537"/>
    </location>
</feature>
<feature type="compositionally biased region" description="Basic and acidic residues" evidence="1">
    <location>
        <begin position="1072"/>
        <end position="1090"/>
    </location>
</feature>
<feature type="region of interest" description="Disordered" evidence="1">
    <location>
        <begin position="234"/>
        <end position="327"/>
    </location>
</feature>
<feature type="region of interest" description="Disordered" evidence="1">
    <location>
        <begin position="350"/>
        <end position="380"/>
    </location>
</feature>
<feature type="compositionally biased region" description="Polar residues" evidence="1">
    <location>
        <begin position="784"/>
        <end position="793"/>
    </location>
</feature>
<feature type="compositionally biased region" description="Basic and acidic residues" evidence="1">
    <location>
        <begin position="689"/>
        <end position="699"/>
    </location>
</feature>
<feature type="compositionally biased region" description="Basic and acidic residues" evidence="1">
    <location>
        <begin position="947"/>
        <end position="982"/>
    </location>
</feature>
<feature type="compositionally biased region" description="Polar residues" evidence="1">
    <location>
        <begin position="129"/>
        <end position="143"/>
    </location>
</feature>
<feature type="region of interest" description="Disordered" evidence="1">
    <location>
        <begin position="195"/>
        <end position="217"/>
    </location>
</feature>
<accession>A0A8J4FT04</accession>
<feature type="compositionally biased region" description="Basic and acidic residues" evidence="1">
    <location>
        <begin position="611"/>
        <end position="665"/>
    </location>
</feature>
<dbReference type="OrthoDB" id="10639542at2759"/>
<gene>
    <name evidence="2" type="ORF">Vretifemale_14132</name>
    <name evidence="3" type="ORF">Vretimale_13228</name>
</gene>